<dbReference type="Proteomes" id="UP000828390">
    <property type="component" value="Unassembled WGS sequence"/>
</dbReference>
<dbReference type="PANTHER" id="PTHR34490:SF1">
    <property type="entry name" value="GALAXIN-LIKE"/>
    <property type="match status" value="1"/>
</dbReference>
<keyword evidence="1" id="KW-0472">Membrane</keyword>
<dbReference type="InterPro" id="IPR056601">
    <property type="entry name" value="Galaxin_dom"/>
</dbReference>
<dbReference type="AlphaFoldDB" id="A0A9D4C9G4"/>
<reference evidence="4" key="1">
    <citation type="journal article" date="2019" name="bioRxiv">
        <title>The Genome of the Zebra Mussel, Dreissena polymorpha: A Resource for Invasive Species Research.</title>
        <authorList>
            <person name="McCartney M.A."/>
            <person name="Auch B."/>
            <person name="Kono T."/>
            <person name="Mallez S."/>
            <person name="Zhang Y."/>
            <person name="Obille A."/>
            <person name="Becker A."/>
            <person name="Abrahante J.E."/>
            <person name="Garbe J."/>
            <person name="Badalamenti J.P."/>
            <person name="Herman A."/>
            <person name="Mangelson H."/>
            <person name="Liachko I."/>
            <person name="Sullivan S."/>
            <person name="Sone E.D."/>
            <person name="Koren S."/>
            <person name="Silverstein K.A.T."/>
            <person name="Beckman K.B."/>
            <person name="Gohl D.M."/>
        </authorList>
    </citation>
    <scope>NUCLEOTIDE SEQUENCE</scope>
    <source>
        <strain evidence="4">Duluth1</strain>
        <tissue evidence="4">Whole animal</tissue>
    </source>
</reference>
<evidence type="ECO:0000259" key="3">
    <source>
        <dbReference type="Pfam" id="PF24748"/>
    </source>
</evidence>
<feature type="chain" id="PRO_5039133572" description="Galaxin-like repeats domain-containing protein" evidence="2">
    <location>
        <begin position="17"/>
        <end position="885"/>
    </location>
</feature>
<dbReference type="InterPro" id="IPR055284">
    <property type="entry name" value="Galaxin-like"/>
</dbReference>
<feature type="transmembrane region" description="Helical" evidence="1">
    <location>
        <begin position="199"/>
        <end position="223"/>
    </location>
</feature>
<comment type="caution">
    <text evidence="4">The sequence shown here is derived from an EMBL/GenBank/DDBJ whole genome shotgun (WGS) entry which is preliminary data.</text>
</comment>
<reference evidence="4" key="2">
    <citation type="submission" date="2020-11" db="EMBL/GenBank/DDBJ databases">
        <authorList>
            <person name="McCartney M.A."/>
            <person name="Auch B."/>
            <person name="Kono T."/>
            <person name="Mallez S."/>
            <person name="Becker A."/>
            <person name="Gohl D.M."/>
            <person name="Silverstein K.A.T."/>
            <person name="Koren S."/>
            <person name="Bechman K.B."/>
            <person name="Herman A."/>
            <person name="Abrahante J.E."/>
            <person name="Garbe J."/>
        </authorList>
    </citation>
    <scope>NUCLEOTIDE SEQUENCE</scope>
    <source>
        <strain evidence="4">Duluth1</strain>
        <tissue evidence="4">Whole animal</tissue>
    </source>
</reference>
<feature type="signal peptide" evidence="2">
    <location>
        <begin position="1"/>
        <end position="16"/>
    </location>
</feature>
<proteinExistence type="predicted"/>
<sequence>MYRTLVVYLIVFPCAAIVSEDYTILPSQMTNENTYSTEGKQRSHICLGYHNHSARIEHYDPLLQLCCHGLHSRTSSDQACCKGIIIDSRKQICCGEEIIDATGDIGCCGSFKFNASHGEICCDGLLRKQPSVNTTCCGTEAIDKVTQICCQDGVYSKAHCTSCCGSHTYVHASQICCSNTTQTRVEPDDKYPEELVKGLVGGIIVVGVAASSGVGILLCFVLMKKGILSKPNRKKLANRCTRLSCYKSHELEQYRSASIDNIITLPSNCFLKEASMNVDAESVPLGLEKQRVYFFNNVSDYFVDSETQTVEIAQTNKKNVFGQPYSHRVLATESNATVNIPNSESRMTLPLSQLRKHPIDVHCCSFDNIPTIRHKMDIPDDLDLASPTVEYFLPGCDQLCDYAVVALPFIGDPSQLRVWKFQSDEGLNVVPDKIELPMKSKLNEHTDAHFVVDGNKVRIYTKSFSGFYCTISADRPVTMRAFVFGSYKKIEQPVSPRREVRLTLFIVDDIMKFLDYKQALISREDREGRVLKKEDVLSTPHTTRDTPLKARDEIRASLFYDRNLWTPVQMPCMDEAVFKDKQVTELHAVLKTSEECDRLRSAQCEPCIPTVSEWYLCQTQGGIAVESFACVLDVDVCRRESSSSDEIKKNRLVIDELKLRYGDRLPIEAEHDTRVIQEIKEYFSSNSEQLARTRQVIQERFMVSADSTEAMFAELQRKLQPAEIIEAVANALMKNGLIGDLVALQKRGCIPAHYLNYTVQQPTSVDPSDLAVQAEETDALLGACALPLLPHSDNAIQQGLVRRELRILPVSSIVLLQNGRETVEPVPVRNVRRELHSDVSTYITNGFNGIQEQASHEQTDPKYLSTIAELSLQDQSDSDGGERTP</sequence>
<dbReference type="PANTHER" id="PTHR34490">
    <property type="entry name" value="PROTEIN CBG12054-RELATED"/>
    <property type="match status" value="1"/>
</dbReference>
<accession>A0A9D4C9G4</accession>
<evidence type="ECO:0000313" key="5">
    <source>
        <dbReference type="Proteomes" id="UP000828390"/>
    </source>
</evidence>
<evidence type="ECO:0000256" key="1">
    <source>
        <dbReference type="SAM" id="Phobius"/>
    </source>
</evidence>
<keyword evidence="5" id="KW-1185">Reference proteome</keyword>
<keyword evidence="1" id="KW-0812">Transmembrane</keyword>
<keyword evidence="2" id="KW-0732">Signal</keyword>
<evidence type="ECO:0000313" key="4">
    <source>
        <dbReference type="EMBL" id="KAH3719544.1"/>
    </source>
</evidence>
<protein>
    <recommendedName>
        <fullName evidence="3">Galaxin-like repeats domain-containing protein</fullName>
    </recommendedName>
</protein>
<dbReference type="EMBL" id="JAIWYP010000013">
    <property type="protein sequence ID" value="KAH3719544.1"/>
    <property type="molecule type" value="Genomic_DNA"/>
</dbReference>
<organism evidence="4 5">
    <name type="scientific">Dreissena polymorpha</name>
    <name type="common">Zebra mussel</name>
    <name type="synonym">Mytilus polymorpha</name>
    <dbReference type="NCBI Taxonomy" id="45954"/>
    <lineage>
        <taxon>Eukaryota</taxon>
        <taxon>Metazoa</taxon>
        <taxon>Spiralia</taxon>
        <taxon>Lophotrochozoa</taxon>
        <taxon>Mollusca</taxon>
        <taxon>Bivalvia</taxon>
        <taxon>Autobranchia</taxon>
        <taxon>Heteroconchia</taxon>
        <taxon>Euheterodonta</taxon>
        <taxon>Imparidentia</taxon>
        <taxon>Neoheterodontei</taxon>
        <taxon>Myida</taxon>
        <taxon>Dreissenoidea</taxon>
        <taxon>Dreissenidae</taxon>
        <taxon>Dreissena</taxon>
    </lineage>
</organism>
<evidence type="ECO:0000256" key="2">
    <source>
        <dbReference type="SAM" id="SignalP"/>
    </source>
</evidence>
<feature type="domain" description="Galaxin-like repeats" evidence="3">
    <location>
        <begin position="57"/>
        <end position="178"/>
    </location>
</feature>
<gene>
    <name evidence="4" type="ORF">DPMN_062381</name>
</gene>
<name>A0A9D4C9G4_DREPO</name>
<keyword evidence="1" id="KW-1133">Transmembrane helix</keyword>
<dbReference type="Pfam" id="PF24748">
    <property type="entry name" value="Galaxin_repeat"/>
    <property type="match status" value="1"/>
</dbReference>